<evidence type="ECO:0000259" key="8">
    <source>
        <dbReference type="PROSITE" id="PS51900"/>
    </source>
</evidence>
<evidence type="ECO:0000313" key="10">
    <source>
        <dbReference type="Proteomes" id="UP000002892"/>
    </source>
</evidence>
<dbReference type="InterPro" id="IPR050090">
    <property type="entry name" value="Tyrosine_recombinase_XerCD"/>
</dbReference>
<dbReference type="Gene3D" id="1.10.150.130">
    <property type="match status" value="1"/>
</dbReference>
<dbReference type="InterPro" id="IPR044068">
    <property type="entry name" value="CB"/>
</dbReference>
<dbReference type="GO" id="GO:0003677">
    <property type="term" value="F:DNA binding"/>
    <property type="evidence" value="ECO:0007669"/>
    <property type="project" value="UniProtKB-UniRule"/>
</dbReference>
<dbReference type="InterPro" id="IPR010998">
    <property type="entry name" value="Integrase_recombinase_N"/>
</dbReference>
<keyword evidence="5" id="KW-0233">DNA recombination</keyword>
<dbReference type="STRING" id="646529.Desaci_4085"/>
<dbReference type="InterPro" id="IPR011010">
    <property type="entry name" value="DNA_brk_join_enz"/>
</dbReference>
<keyword evidence="3" id="KW-0229">DNA integration</keyword>
<reference evidence="9 10" key="1">
    <citation type="journal article" date="2012" name="J. Bacteriol.">
        <title>Complete genome sequences of Desulfosporosinus orientis DSM765T, Desulfosporosinus youngiae DSM17734T, Desulfosporosinus meridiei DSM13257T, and Desulfosporosinus acidiphilus DSM22704T.</title>
        <authorList>
            <person name="Pester M."/>
            <person name="Brambilla E."/>
            <person name="Alazard D."/>
            <person name="Rattei T."/>
            <person name="Weinmaier T."/>
            <person name="Han J."/>
            <person name="Lucas S."/>
            <person name="Lapidus A."/>
            <person name="Cheng J.F."/>
            <person name="Goodwin L."/>
            <person name="Pitluck S."/>
            <person name="Peters L."/>
            <person name="Ovchinnikova G."/>
            <person name="Teshima H."/>
            <person name="Detter J.C."/>
            <person name="Han C.S."/>
            <person name="Tapia R."/>
            <person name="Land M.L."/>
            <person name="Hauser L."/>
            <person name="Kyrpides N.C."/>
            <person name="Ivanova N.N."/>
            <person name="Pagani I."/>
            <person name="Huntmann M."/>
            <person name="Wei C.L."/>
            <person name="Davenport K.W."/>
            <person name="Daligault H."/>
            <person name="Chain P.S."/>
            <person name="Chen A."/>
            <person name="Mavromatis K."/>
            <person name="Markowitz V."/>
            <person name="Szeto E."/>
            <person name="Mikhailova N."/>
            <person name="Pati A."/>
            <person name="Wagner M."/>
            <person name="Woyke T."/>
            <person name="Ollivier B."/>
            <person name="Klenk H.P."/>
            <person name="Spring S."/>
            <person name="Loy A."/>
        </authorList>
    </citation>
    <scope>NUCLEOTIDE SEQUENCE [LARGE SCALE GENOMIC DNA]</scope>
    <source>
        <strain evidence="10">DSM 22704 / JCM 16185 / SJ4</strain>
    </source>
</reference>
<dbReference type="EMBL" id="CP003639">
    <property type="protein sequence ID" value="AFM42948.1"/>
    <property type="molecule type" value="Genomic_DNA"/>
</dbReference>
<dbReference type="GO" id="GO:0006310">
    <property type="term" value="P:DNA recombination"/>
    <property type="evidence" value="ECO:0007669"/>
    <property type="project" value="UniProtKB-KW"/>
</dbReference>
<dbReference type="KEGG" id="dai:Desaci_4085"/>
<feature type="domain" description="Tyr recombinase" evidence="7">
    <location>
        <begin position="110"/>
        <end position="292"/>
    </location>
</feature>
<dbReference type="Proteomes" id="UP000002892">
    <property type="component" value="Chromosome"/>
</dbReference>
<evidence type="ECO:0000256" key="1">
    <source>
        <dbReference type="ARBA" id="ARBA00003283"/>
    </source>
</evidence>
<dbReference type="GO" id="GO:0015074">
    <property type="term" value="P:DNA integration"/>
    <property type="evidence" value="ECO:0007669"/>
    <property type="project" value="InterPro"/>
</dbReference>
<gene>
    <name evidence="9" type="ordered locus">Desaci_4085</name>
</gene>
<evidence type="ECO:0000256" key="2">
    <source>
        <dbReference type="ARBA" id="ARBA00008857"/>
    </source>
</evidence>
<organism evidence="9 10">
    <name type="scientific">Desulfosporosinus acidiphilus (strain DSM 22704 / JCM 16185 / SJ4)</name>
    <dbReference type="NCBI Taxonomy" id="646529"/>
    <lineage>
        <taxon>Bacteria</taxon>
        <taxon>Bacillati</taxon>
        <taxon>Bacillota</taxon>
        <taxon>Clostridia</taxon>
        <taxon>Eubacteriales</taxon>
        <taxon>Desulfitobacteriaceae</taxon>
        <taxon>Desulfosporosinus</taxon>
    </lineage>
</organism>
<evidence type="ECO:0000313" key="9">
    <source>
        <dbReference type="EMBL" id="AFM42948.1"/>
    </source>
</evidence>
<dbReference type="Gene3D" id="1.10.443.10">
    <property type="entry name" value="Intergrase catalytic core"/>
    <property type="match status" value="1"/>
</dbReference>
<dbReference type="AlphaFoldDB" id="I4DAX4"/>
<dbReference type="Pfam" id="PF00589">
    <property type="entry name" value="Phage_integrase"/>
    <property type="match status" value="1"/>
</dbReference>
<comment type="function">
    <text evidence="1">Site-specific tyrosine recombinase, which acts by catalyzing the cutting and rejoining of the recombining DNA molecules.</text>
</comment>
<dbReference type="PANTHER" id="PTHR30349">
    <property type="entry name" value="PHAGE INTEGRASE-RELATED"/>
    <property type="match status" value="1"/>
</dbReference>
<proteinExistence type="inferred from homology"/>
<sequence length="312" mass="36321">MQYEQWDEFETWMDEYQGYNFKTSKMYLRIIKQFIKWIFEREIKFNGPETITAGLVRDYRNYLAVISGKKPSSINKSLQVIRIYCRWAKEEGHISSNPAAKVQYIEEPLLAPKSLSEHYVDNLRSILKNKDLKTQVLIEIGLSAGLRVSEVTNLKISDLHLKKRGGEIYVRVGKGFKFRTVPIAPDLVQTLKEYLSGRINSNEYLFISQRHQQKLSTRAVQKIVEKLRDEAGFYFTYHTLRHTYCSDLLNSGMKLTDVALVAGHLKKNGMPNITTTARYVMSHPDELAKAVRKMARWRNKRQIMICDNVVCE</sequence>
<accession>I4DAX4</accession>
<evidence type="ECO:0000256" key="4">
    <source>
        <dbReference type="ARBA" id="ARBA00023125"/>
    </source>
</evidence>
<name>I4DAX4_DESAJ</name>
<evidence type="ECO:0000256" key="5">
    <source>
        <dbReference type="ARBA" id="ARBA00023172"/>
    </source>
</evidence>
<dbReference type="Pfam" id="PF13495">
    <property type="entry name" value="Phage_int_SAM_4"/>
    <property type="match status" value="1"/>
</dbReference>
<keyword evidence="10" id="KW-1185">Reference proteome</keyword>
<dbReference type="InterPro" id="IPR004107">
    <property type="entry name" value="Integrase_SAM-like_N"/>
</dbReference>
<keyword evidence="4 6" id="KW-0238">DNA-binding</keyword>
<dbReference type="eggNOG" id="COG4974">
    <property type="taxonomic scope" value="Bacteria"/>
</dbReference>
<feature type="domain" description="Core-binding (CB)" evidence="8">
    <location>
        <begin position="7"/>
        <end position="89"/>
    </location>
</feature>
<evidence type="ECO:0000259" key="7">
    <source>
        <dbReference type="PROSITE" id="PS51898"/>
    </source>
</evidence>
<evidence type="ECO:0000256" key="6">
    <source>
        <dbReference type="PROSITE-ProRule" id="PRU01248"/>
    </source>
</evidence>
<dbReference type="PROSITE" id="PS51898">
    <property type="entry name" value="TYR_RECOMBINASE"/>
    <property type="match status" value="1"/>
</dbReference>
<dbReference type="CDD" id="cd00397">
    <property type="entry name" value="DNA_BRE_C"/>
    <property type="match status" value="1"/>
</dbReference>
<dbReference type="InterPro" id="IPR002104">
    <property type="entry name" value="Integrase_catalytic"/>
</dbReference>
<comment type="similarity">
    <text evidence="2">Belongs to the 'phage' integrase family.</text>
</comment>
<evidence type="ECO:0000256" key="3">
    <source>
        <dbReference type="ARBA" id="ARBA00022908"/>
    </source>
</evidence>
<dbReference type="HOGENOM" id="CLU_027562_9_2_9"/>
<dbReference type="SUPFAM" id="SSF56349">
    <property type="entry name" value="DNA breaking-rejoining enzymes"/>
    <property type="match status" value="1"/>
</dbReference>
<dbReference type="RefSeq" id="WP_014828934.1">
    <property type="nucleotide sequence ID" value="NC_018068.1"/>
</dbReference>
<dbReference type="PROSITE" id="PS51900">
    <property type="entry name" value="CB"/>
    <property type="match status" value="1"/>
</dbReference>
<dbReference type="PANTHER" id="PTHR30349:SF41">
    <property type="entry name" value="INTEGRASE_RECOMBINASE PROTEIN MJ0367-RELATED"/>
    <property type="match status" value="1"/>
</dbReference>
<protein>
    <submittedName>
        <fullName evidence="9">Site-specific recombinase XerD</fullName>
    </submittedName>
</protein>
<dbReference type="InterPro" id="IPR013762">
    <property type="entry name" value="Integrase-like_cat_sf"/>
</dbReference>